<dbReference type="AlphaFoldDB" id="A0A6P4ITM4"/>
<keyword evidence="4 6" id="KW-0808">Transferase</keyword>
<dbReference type="NCBIfam" id="NF010925">
    <property type="entry name" value="PRK14345.1"/>
    <property type="match status" value="1"/>
</dbReference>
<dbReference type="RefSeq" id="XP_017026754.1">
    <property type="nucleotide sequence ID" value="XM_017171265.3"/>
</dbReference>
<dbReference type="GO" id="GO:0033819">
    <property type="term" value="F:lipoyl(octanoyl) transferase activity"/>
    <property type="evidence" value="ECO:0007669"/>
    <property type="project" value="UniProtKB-EC"/>
</dbReference>
<dbReference type="Pfam" id="PF21948">
    <property type="entry name" value="LplA-B_cat"/>
    <property type="match status" value="1"/>
</dbReference>
<dbReference type="SUPFAM" id="SSF55681">
    <property type="entry name" value="Class II aaRS and biotin synthetases"/>
    <property type="match status" value="1"/>
</dbReference>
<evidence type="ECO:0000259" key="10">
    <source>
        <dbReference type="PROSITE" id="PS51733"/>
    </source>
</evidence>
<evidence type="ECO:0000256" key="2">
    <source>
        <dbReference type="ARBA" id="ARBA00004821"/>
    </source>
</evidence>
<dbReference type="InterPro" id="IPR020605">
    <property type="entry name" value="Octanoyltransferase_CS"/>
</dbReference>
<comment type="pathway">
    <text evidence="2 6">Protein modification; protein lipoylation via endogenous pathway; protein N(6)-(lipoyl)lysine from octanoyl-[acyl-carrier-protein]: step 1/2.</text>
</comment>
<evidence type="ECO:0000256" key="3">
    <source>
        <dbReference type="ARBA" id="ARBA00007907"/>
    </source>
</evidence>
<dbReference type="FunFam" id="3.30.930.10:FF:000035">
    <property type="entry name" value="Putative lipoyltransferase 2, mitochondrial"/>
    <property type="match status" value="1"/>
</dbReference>
<organism evidence="11 12">
    <name type="scientific">Drosophila kikkawai</name>
    <name type="common">Fruit fly</name>
    <dbReference type="NCBI Taxonomy" id="30033"/>
    <lineage>
        <taxon>Eukaryota</taxon>
        <taxon>Metazoa</taxon>
        <taxon>Ecdysozoa</taxon>
        <taxon>Arthropoda</taxon>
        <taxon>Hexapoda</taxon>
        <taxon>Insecta</taxon>
        <taxon>Pterygota</taxon>
        <taxon>Neoptera</taxon>
        <taxon>Endopterygota</taxon>
        <taxon>Diptera</taxon>
        <taxon>Brachycera</taxon>
        <taxon>Muscomorpha</taxon>
        <taxon>Ephydroidea</taxon>
        <taxon>Drosophilidae</taxon>
        <taxon>Drosophila</taxon>
        <taxon>Sophophora</taxon>
    </lineage>
</organism>
<dbReference type="PIRSF" id="PIRSF016262">
    <property type="entry name" value="LPLase"/>
    <property type="match status" value="1"/>
</dbReference>
<dbReference type="GO" id="GO:0005739">
    <property type="term" value="C:mitochondrion"/>
    <property type="evidence" value="ECO:0007669"/>
    <property type="project" value="UniProtKB-SubCell"/>
</dbReference>
<proteinExistence type="inferred from homology"/>
<comment type="catalytic activity">
    <reaction evidence="6">
        <text>octanoyl-[ACP] + L-lysyl-[protein] = N(6)-octanoyl-L-lysyl-[protein] + holo-[ACP] + H(+)</text>
        <dbReference type="Rhea" id="RHEA:17665"/>
        <dbReference type="Rhea" id="RHEA-COMP:9636"/>
        <dbReference type="Rhea" id="RHEA-COMP:9685"/>
        <dbReference type="Rhea" id="RHEA-COMP:9752"/>
        <dbReference type="Rhea" id="RHEA-COMP:9928"/>
        <dbReference type="ChEBI" id="CHEBI:15378"/>
        <dbReference type="ChEBI" id="CHEBI:29969"/>
        <dbReference type="ChEBI" id="CHEBI:64479"/>
        <dbReference type="ChEBI" id="CHEBI:78463"/>
        <dbReference type="ChEBI" id="CHEBI:78809"/>
        <dbReference type="EC" id="2.3.1.181"/>
    </reaction>
</comment>
<reference evidence="12" key="1">
    <citation type="submission" date="2025-08" db="UniProtKB">
        <authorList>
            <consortium name="RefSeq"/>
        </authorList>
    </citation>
    <scope>IDENTIFICATION</scope>
    <source>
        <strain evidence="12">14028-0561.14</strain>
        <tissue evidence="12">Whole fly</tissue>
    </source>
</reference>
<evidence type="ECO:0000256" key="1">
    <source>
        <dbReference type="ARBA" id="ARBA00004173"/>
    </source>
</evidence>
<protein>
    <recommendedName>
        <fullName evidence="6">Octanoyl-[acyl-carrier-protein]:protein N-octanoyltransferase LIPT2, mitochondrial</fullName>
        <ecNumber evidence="6">2.3.1.181</ecNumber>
    </recommendedName>
</protein>
<dbReference type="PROSITE" id="PS01313">
    <property type="entry name" value="LIPB"/>
    <property type="match status" value="1"/>
</dbReference>
<comment type="function">
    <text evidence="6">Catalyzes the transfer of endogenously produced octanoic acid from octanoyl-acyl-carrier-protein onto the lipoyl domains of lipoate-dependent enzymes. Lipoyl-ACP can also act as a substrate although octanoyl-ACP is likely to be the physiological substrate.</text>
</comment>
<dbReference type="InterPro" id="IPR045864">
    <property type="entry name" value="aa-tRNA-synth_II/BPL/LPL"/>
</dbReference>
<feature type="site" description="Lowers pKa of active site Cys" evidence="9">
    <location>
        <position position="147"/>
    </location>
</feature>
<evidence type="ECO:0000256" key="4">
    <source>
        <dbReference type="ARBA" id="ARBA00022679"/>
    </source>
</evidence>
<sequence length="232" mass="25774">MSLSRPLVTVVRAGRHSYAAGLQLQQHLAKSSQKLDVPAEFRNYLVLQEHDPVYTIGVRTKDYTAADEERLRRLGADFHRTDRGGLITFHGPGQLVAYPILHLRQFNGGMRWYVATLERMVIETCRQLGLPNATTTQDTGIWVGDRKICAIGVHGSRYVTSHGIGLNCCTDMAWFEHIVPCGIEGKGVTSLSLELGRQVSIQEASTAFLSSFAKVFECRLGEQAEAIMQDLN</sequence>
<evidence type="ECO:0000256" key="6">
    <source>
        <dbReference type="PIRNR" id="PIRNR016262"/>
    </source>
</evidence>
<comment type="subcellular location">
    <subcellularLocation>
        <location evidence="1 6">Mitochondrion</location>
    </subcellularLocation>
</comment>
<dbReference type="NCBIfam" id="TIGR00214">
    <property type="entry name" value="lipB"/>
    <property type="match status" value="1"/>
</dbReference>
<dbReference type="PANTHER" id="PTHR10993:SF7">
    <property type="entry name" value="LIPOYLTRANSFERASE 2, MITOCHONDRIAL-RELATED"/>
    <property type="match status" value="1"/>
</dbReference>
<comment type="similarity">
    <text evidence="3 6">Belongs to the LipB family.</text>
</comment>
<dbReference type="EC" id="2.3.1.181" evidence="6"/>
<evidence type="ECO:0000313" key="11">
    <source>
        <dbReference type="Proteomes" id="UP001652661"/>
    </source>
</evidence>
<dbReference type="InterPro" id="IPR004143">
    <property type="entry name" value="BPL_LPL_catalytic"/>
</dbReference>
<dbReference type="OrthoDB" id="19908at2759"/>
<dbReference type="HAMAP" id="MF_00013">
    <property type="entry name" value="LipB"/>
    <property type="match status" value="1"/>
</dbReference>
<accession>A0A6P4ITM4</accession>
<dbReference type="PROSITE" id="PS51733">
    <property type="entry name" value="BPL_LPL_CATALYTIC"/>
    <property type="match status" value="1"/>
</dbReference>
<evidence type="ECO:0000256" key="7">
    <source>
        <dbReference type="PIRSR" id="PIRSR016262-1"/>
    </source>
</evidence>
<keyword evidence="11" id="KW-1185">Reference proteome</keyword>
<keyword evidence="6" id="KW-0496">Mitochondrion</keyword>
<dbReference type="CDD" id="cd16444">
    <property type="entry name" value="LipB"/>
    <property type="match status" value="1"/>
</dbReference>
<feature type="binding site" evidence="8">
    <location>
        <begin position="83"/>
        <end position="90"/>
    </location>
    <ligand>
        <name>substrate</name>
    </ligand>
</feature>
<dbReference type="InterPro" id="IPR000544">
    <property type="entry name" value="Octanoyltransferase"/>
</dbReference>
<name>A0A6P4ITM4_DROKI</name>
<dbReference type="PANTHER" id="PTHR10993">
    <property type="entry name" value="OCTANOYLTRANSFERASE"/>
    <property type="match status" value="1"/>
</dbReference>
<feature type="active site" description="Acyl-thioester intermediate" evidence="7">
    <location>
        <position position="181"/>
    </location>
</feature>
<dbReference type="GO" id="GO:0009249">
    <property type="term" value="P:protein lipoylation"/>
    <property type="evidence" value="ECO:0007669"/>
    <property type="project" value="InterPro"/>
</dbReference>
<gene>
    <name evidence="12" type="primary">Lipt2</name>
</gene>
<keyword evidence="5 6" id="KW-0012">Acyltransferase</keyword>
<dbReference type="Proteomes" id="UP001652661">
    <property type="component" value="Chromosome 3R"/>
</dbReference>
<evidence type="ECO:0000256" key="8">
    <source>
        <dbReference type="PIRSR" id="PIRSR016262-2"/>
    </source>
</evidence>
<feature type="binding site" evidence="8">
    <location>
        <begin position="150"/>
        <end position="152"/>
    </location>
    <ligand>
        <name>substrate</name>
    </ligand>
</feature>
<evidence type="ECO:0000313" key="12">
    <source>
        <dbReference type="RefSeq" id="XP_017026754.1"/>
    </source>
</evidence>
<feature type="binding site" evidence="8">
    <location>
        <begin position="163"/>
        <end position="165"/>
    </location>
    <ligand>
        <name>substrate</name>
    </ligand>
</feature>
<dbReference type="UniPathway" id="UPA00538">
    <property type="reaction ID" value="UER00592"/>
</dbReference>
<dbReference type="Gene3D" id="3.30.930.10">
    <property type="entry name" value="Bira Bifunctional Protein, Domain 2"/>
    <property type="match status" value="1"/>
</dbReference>
<evidence type="ECO:0000256" key="5">
    <source>
        <dbReference type="ARBA" id="ARBA00023315"/>
    </source>
</evidence>
<evidence type="ECO:0000256" key="9">
    <source>
        <dbReference type="PIRSR" id="PIRSR016262-3"/>
    </source>
</evidence>
<feature type="domain" description="BPL/LPL catalytic" evidence="10">
    <location>
        <begin position="39"/>
        <end position="220"/>
    </location>
</feature>